<evidence type="ECO:0000313" key="6">
    <source>
        <dbReference type="Proteomes" id="UP000703661"/>
    </source>
</evidence>
<gene>
    <name evidence="5" type="ORF">BGZ80_006342</name>
</gene>
<proteinExistence type="predicted"/>
<sequence length="454" mass="52310">MDSEFNRLLSTQWGFLHQDWPIVPQNRFHRTEIKKVENIKKVKDLVHHRLGVIPVFFFLTVIFGLKGYPGPYRNIEKGILLLYMLLTGTPSSEMGEFMPKSSFHDVTKDFFGRDTNALDGKLTMYLADMCSNIKLRLLTSRTINPEVFKHITLHLDGHDSRVAYLNADKASMYSYKLKKSGFRTQVCCDMNSMIVFVSQPAECRDFNDGTMLSKMAIERKIHNLDCIALDGGYTQYIKGVITSSGILKSSNFCCPVRKEKGIDLTEREKKYNEVLGSFRSRIESYFGDMQTTFTKFSHTVVNRVSEKSTFSLQFKLCCLLLNVKRMVALRNITPEAHHSFWMQENFEYPDGSDGIQQTPPPPSFRVKINDARSIYKLQDAFLNLTIAPNTDQEMEDDDVEEPAYEVDKIMGHRGEGDALEFHVLWKGYDATAATWEPRSSFYQTHIIDEYWNSL</sequence>
<dbReference type="InterPro" id="IPR023780">
    <property type="entry name" value="Chromo_domain"/>
</dbReference>
<evidence type="ECO:0000256" key="1">
    <source>
        <dbReference type="ARBA" id="ARBA00001968"/>
    </source>
</evidence>
<dbReference type="InterPro" id="IPR000953">
    <property type="entry name" value="Chromo/chromo_shadow_dom"/>
</dbReference>
<accession>A0A9P6MHI0</accession>
<keyword evidence="3" id="KW-0812">Transmembrane</keyword>
<dbReference type="Proteomes" id="UP000703661">
    <property type="component" value="Unassembled WGS sequence"/>
</dbReference>
<keyword evidence="3" id="KW-1133">Transmembrane helix</keyword>
<name>A0A9P6MHI0_9FUNG</name>
<feature type="domain" description="Chromo" evidence="4">
    <location>
        <begin position="404"/>
        <end position="454"/>
    </location>
</feature>
<reference evidence="5" key="1">
    <citation type="journal article" date="2020" name="Fungal Divers.">
        <title>Resolving the Mortierellaceae phylogeny through synthesis of multi-gene phylogenetics and phylogenomics.</title>
        <authorList>
            <person name="Vandepol N."/>
            <person name="Liber J."/>
            <person name="Desiro A."/>
            <person name="Na H."/>
            <person name="Kennedy M."/>
            <person name="Barry K."/>
            <person name="Grigoriev I.V."/>
            <person name="Miller A.N."/>
            <person name="O'Donnell K."/>
            <person name="Stajich J.E."/>
            <person name="Bonito G."/>
        </authorList>
    </citation>
    <scope>NUCLEOTIDE SEQUENCE</scope>
    <source>
        <strain evidence="5">NRRL 2769</strain>
    </source>
</reference>
<dbReference type="EMBL" id="JAAAID010003125">
    <property type="protein sequence ID" value="KAG0000567.1"/>
    <property type="molecule type" value="Genomic_DNA"/>
</dbReference>
<dbReference type="Pfam" id="PF00385">
    <property type="entry name" value="Chromo"/>
    <property type="match status" value="1"/>
</dbReference>
<dbReference type="InterPro" id="IPR027806">
    <property type="entry name" value="HARBI1_dom"/>
</dbReference>
<evidence type="ECO:0000313" key="5">
    <source>
        <dbReference type="EMBL" id="KAG0000567.1"/>
    </source>
</evidence>
<keyword evidence="6" id="KW-1185">Reference proteome</keyword>
<protein>
    <recommendedName>
        <fullName evidence="4">Chromo domain-containing protein</fullName>
    </recommendedName>
</protein>
<keyword evidence="3" id="KW-0472">Membrane</keyword>
<feature type="non-terminal residue" evidence="5">
    <location>
        <position position="454"/>
    </location>
</feature>
<evidence type="ECO:0000259" key="4">
    <source>
        <dbReference type="PROSITE" id="PS50013"/>
    </source>
</evidence>
<dbReference type="PROSITE" id="PS50013">
    <property type="entry name" value="CHROMO_2"/>
    <property type="match status" value="1"/>
</dbReference>
<dbReference type="SUPFAM" id="SSF54160">
    <property type="entry name" value="Chromo domain-like"/>
    <property type="match status" value="1"/>
</dbReference>
<evidence type="ECO:0000256" key="3">
    <source>
        <dbReference type="SAM" id="Phobius"/>
    </source>
</evidence>
<dbReference type="Pfam" id="PF13359">
    <property type="entry name" value="DDE_Tnp_4"/>
    <property type="match status" value="1"/>
</dbReference>
<dbReference type="InterPro" id="IPR016197">
    <property type="entry name" value="Chromo-like_dom_sf"/>
</dbReference>
<keyword evidence="2" id="KW-0479">Metal-binding</keyword>
<evidence type="ECO:0000256" key="2">
    <source>
        <dbReference type="ARBA" id="ARBA00022723"/>
    </source>
</evidence>
<feature type="transmembrane region" description="Helical" evidence="3">
    <location>
        <begin position="50"/>
        <end position="68"/>
    </location>
</feature>
<dbReference type="AlphaFoldDB" id="A0A9P6MHI0"/>
<comment type="caution">
    <text evidence="5">The sequence shown here is derived from an EMBL/GenBank/DDBJ whole genome shotgun (WGS) entry which is preliminary data.</text>
</comment>
<organism evidence="5 6">
    <name type="scientific">Entomortierella chlamydospora</name>
    <dbReference type="NCBI Taxonomy" id="101097"/>
    <lineage>
        <taxon>Eukaryota</taxon>
        <taxon>Fungi</taxon>
        <taxon>Fungi incertae sedis</taxon>
        <taxon>Mucoromycota</taxon>
        <taxon>Mortierellomycotina</taxon>
        <taxon>Mortierellomycetes</taxon>
        <taxon>Mortierellales</taxon>
        <taxon>Mortierellaceae</taxon>
        <taxon>Entomortierella</taxon>
    </lineage>
</organism>
<dbReference type="GO" id="GO:0046872">
    <property type="term" value="F:metal ion binding"/>
    <property type="evidence" value="ECO:0007669"/>
    <property type="project" value="UniProtKB-KW"/>
</dbReference>
<comment type="cofactor">
    <cofactor evidence="1">
        <name>a divalent metal cation</name>
        <dbReference type="ChEBI" id="CHEBI:60240"/>
    </cofactor>
</comment>
<dbReference type="Gene3D" id="2.40.50.40">
    <property type="match status" value="1"/>
</dbReference>